<dbReference type="AlphaFoldDB" id="A0AAV6J1G9"/>
<gene>
    <name evidence="1" type="ORF">RHGRI_027434</name>
</gene>
<protein>
    <submittedName>
        <fullName evidence="1">Uncharacterized protein</fullName>
    </submittedName>
</protein>
<reference evidence="1" key="1">
    <citation type="submission" date="2020-08" db="EMBL/GenBank/DDBJ databases">
        <title>Plant Genome Project.</title>
        <authorList>
            <person name="Zhang R.-G."/>
        </authorList>
    </citation>
    <scope>NUCLEOTIDE SEQUENCE</scope>
    <source>
        <strain evidence="1">WSP0</strain>
        <tissue evidence="1">Leaf</tissue>
    </source>
</reference>
<evidence type="ECO:0000313" key="2">
    <source>
        <dbReference type="Proteomes" id="UP000823749"/>
    </source>
</evidence>
<name>A0AAV6J1G9_9ERIC</name>
<organism evidence="1 2">
    <name type="scientific">Rhododendron griersonianum</name>
    <dbReference type="NCBI Taxonomy" id="479676"/>
    <lineage>
        <taxon>Eukaryota</taxon>
        <taxon>Viridiplantae</taxon>
        <taxon>Streptophyta</taxon>
        <taxon>Embryophyta</taxon>
        <taxon>Tracheophyta</taxon>
        <taxon>Spermatophyta</taxon>
        <taxon>Magnoliopsida</taxon>
        <taxon>eudicotyledons</taxon>
        <taxon>Gunneridae</taxon>
        <taxon>Pentapetalae</taxon>
        <taxon>asterids</taxon>
        <taxon>Ericales</taxon>
        <taxon>Ericaceae</taxon>
        <taxon>Ericoideae</taxon>
        <taxon>Rhodoreae</taxon>
        <taxon>Rhododendron</taxon>
    </lineage>
</organism>
<proteinExistence type="predicted"/>
<dbReference type="Proteomes" id="UP000823749">
    <property type="component" value="Chromosome 9"/>
</dbReference>
<evidence type="ECO:0000313" key="1">
    <source>
        <dbReference type="EMBL" id="KAG5533225.1"/>
    </source>
</evidence>
<accession>A0AAV6J1G9</accession>
<dbReference type="EMBL" id="JACTNZ010000009">
    <property type="protein sequence ID" value="KAG5533225.1"/>
    <property type="molecule type" value="Genomic_DNA"/>
</dbReference>
<keyword evidence="2" id="KW-1185">Reference proteome</keyword>
<comment type="caution">
    <text evidence="1">The sequence shown here is derived from an EMBL/GenBank/DDBJ whole genome shotgun (WGS) entry which is preliminary data.</text>
</comment>
<sequence length="130" mass="14783">MSNKFQPCYSGVESPTTGTKGWRYDSLFGHFSHGLKGYFSDLHQFVPIEGTLLYSTISSYELKGDVPDQRYGDRRNRFQLWVRLSPSHLTFNVGPILRFKDRRARILVQHPTTTGGRSECTDALAFMGSS</sequence>